<dbReference type="InterPro" id="IPR020550">
    <property type="entry name" value="Inositol_monophosphatase_CS"/>
</dbReference>
<dbReference type="AlphaFoldDB" id="A0A2J8B3X0"/>
<feature type="binding site" evidence="5">
    <location>
        <position position="264"/>
    </location>
    <ligand>
        <name>Mg(2+)</name>
        <dbReference type="ChEBI" id="CHEBI:18420"/>
        <label>1</label>
        <note>catalytic</note>
    </ligand>
</feature>
<feature type="binding site" evidence="5">
    <location>
        <position position="120"/>
    </location>
    <ligand>
        <name>Mg(2+)</name>
        <dbReference type="ChEBI" id="CHEBI:18420"/>
        <label>1</label>
        <note>catalytic</note>
    </ligand>
</feature>
<dbReference type="InterPro" id="IPR000760">
    <property type="entry name" value="Inositol_monophosphatase-like"/>
</dbReference>
<dbReference type="GO" id="GO:0008934">
    <property type="term" value="F:inositol monophosphate 1-phosphatase activity"/>
    <property type="evidence" value="ECO:0007669"/>
    <property type="project" value="TreeGrafter"/>
</dbReference>
<dbReference type="GO" id="GO:0046854">
    <property type="term" value="P:phosphatidylinositol phosphate biosynthetic process"/>
    <property type="evidence" value="ECO:0007669"/>
    <property type="project" value="InterPro"/>
</dbReference>
<evidence type="ECO:0000256" key="4">
    <source>
        <dbReference type="ARBA" id="ARBA00022842"/>
    </source>
</evidence>
<evidence type="ECO:0000256" key="1">
    <source>
        <dbReference type="ARBA" id="ARBA00001033"/>
    </source>
</evidence>
<dbReference type="PANTHER" id="PTHR20854">
    <property type="entry name" value="INOSITOL MONOPHOSPHATASE"/>
    <property type="match status" value="1"/>
</dbReference>
<feature type="binding site" evidence="5">
    <location>
        <position position="136"/>
    </location>
    <ligand>
        <name>Mg(2+)</name>
        <dbReference type="ChEBI" id="CHEBI:18420"/>
        <label>1</label>
        <note>catalytic</note>
    </ligand>
</feature>
<dbReference type="GO" id="GO:0006020">
    <property type="term" value="P:inositol metabolic process"/>
    <property type="evidence" value="ECO:0007669"/>
    <property type="project" value="TreeGrafter"/>
</dbReference>
<evidence type="ECO:0000256" key="3">
    <source>
        <dbReference type="ARBA" id="ARBA00022723"/>
    </source>
</evidence>
<dbReference type="Gene3D" id="3.40.190.80">
    <property type="match status" value="1"/>
</dbReference>
<sequence>MNLLIRCFLPNNRLTWCKFEKAIRKDGSELKMTEKTVENMDFKQLYNQLHGGIGTKNWPEAFAVMRNILFQAGELMLRPTQLEIKCKNQYDFVTQTDVTVQKQIKEALAESFPQVGFMGEEDGACHALNTPTWILDPVDGTTNYIFDRRHSCISLAYFDGTDMCAGMIFDPYAGELFHTIKDGGSYCNSSKMAVRSETDYHKMLLLASAGASDKQISWLQLDLLRDLHQDIVDIRICGSAALNFAYLACGRGSAFISTPMYPWDGAAGALMVKEAGGVVRDYEGKEVDLASSTSTVAGNTVLVSWLQEHIHQVKYEELRKLCRR</sequence>
<comment type="caution">
    <text evidence="6">The sequence shown here is derived from an EMBL/GenBank/DDBJ whole genome shotgun (WGS) entry which is preliminary data.</text>
</comment>
<name>A0A2J8B3X0_9FIRM</name>
<protein>
    <recommendedName>
        <fullName evidence="2">inositol-phosphate phosphatase</fullName>
        <ecNumber evidence="2">3.1.3.25</ecNumber>
    </recommendedName>
</protein>
<dbReference type="PRINTS" id="PR00377">
    <property type="entry name" value="IMPHPHTASES"/>
</dbReference>
<dbReference type="GO" id="GO:0007165">
    <property type="term" value="P:signal transduction"/>
    <property type="evidence" value="ECO:0007669"/>
    <property type="project" value="TreeGrafter"/>
</dbReference>
<dbReference type="CDD" id="cd01637">
    <property type="entry name" value="IMPase_like"/>
    <property type="match status" value="1"/>
</dbReference>
<dbReference type="EC" id="3.1.3.25" evidence="2"/>
<organism evidence="6 7">
    <name type="scientific">Mageeibacillus indolicus</name>
    <dbReference type="NCBI Taxonomy" id="884684"/>
    <lineage>
        <taxon>Bacteria</taxon>
        <taxon>Bacillati</taxon>
        <taxon>Bacillota</taxon>
        <taxon>Clostridia</taxon>
        <taxon>Eubacteriales</taxon>
        <taxon>Oscillospiraceae</taxon>
        <taxon>Mageeibacillus</taxon>
    </lineage>
</organism>
<proteinExistence type="predicted"/>
<comment type="catalytic activity">
    <reaction evidence="1">
        <text>a myo-inositol phosphate + H2O = myo-inositol + phosphate</text>
        <dbReference type="Rhea" id="RHEA:24056"/>
        <dbReference type="ChEBI" id="CHEBI:15377"/>
        <dbReference type="ChEBI" id="CHEBI:17268"/>
        <dbReference type="ChEBI" id="CHEBI:43474"/>
        <dbReference type="ChEBI" id="CHEBI:84139"/>
        <dbReference type="EC" id="3.1.3.25"/>
    </reaction>
</comment>
<keyword evidence="4 5" id="KW-0460">Magnesium</keyword>
<gene>
    <name evidence="6" type="ORF">B7R76_00885</name>
</gene>
<dbReference type="EMBL" id="NBZD01000001">
    <property type="protein sequence ID" value="PNH19473.1"/>
    <property type="molecule type" value="Genomic_DNA"/>
</dbReference>
<reference evidence="7" key="1">
    <citation type="submission" date="2017-04" db="EMBL/GenBank/DDBJ databases">
        <authorList>
            <person name="Bumgarner R.E."/>
            <person name="Fredricks D.N."/>
            <person name="Srinivasan S."/>
        </authorList>
    </citation>
    <scope>NUCLEOTIDE SEQUENCE [LARGE SCALE GENOMIC DNA]</scope>
    <source>
        <strain evidence="7">KA00405</strain>
    </source>
</reference>
<dbReference type="PANTHER" id="PTHR20854:SF4">
    <property type="entry name" value="INOSITOL-1-MONOPHOSPHATASE-RELATED"/>
    <property type="match status" value="1"/>
</dbReference>
<dbReference type="Gene3D" id="3.30.540.10">
    <property type="entry name" value="Fructose-1,6-Bisphosphatase, subunit A, domain 1"/>
    <property type="match status" value="1"/>
</dbReference>
<dbReference type="Proteomes" id="UP000236394">
    <property type="component" value="Unassembled WGS sequence"/>
</dbReference>
<comment type="cofactor">
    <cofactor evidence="5">
        <name>Mg(2+)</name>
        <dbReference type="ChEBI" id="CHEBI:18420"/>
    </cofactor>
</comment>
<dbReference type="GO" id="GO:0046872">
    <property type="term" value="F:metal ion binding"/>
    <property type="evidence" value="ECO:0007669"/>
    <property type="project" value="UniProtKB-KW"/>
</dbReference>
<evidence type="ECO:0000313" key="6">
    <source>
        <dbReference type="EMBL" id="PNH19473.1"/>
    </source>
</evidence>
<evidence type="ECO:0000313" key="7">
    <source>
        <dbReference type="Proteomes" id="UP000236394"/>
    </source>
</evidence>
<evidence type="ECO:0000256" key="2">
    <source>
        <dbReference type="ARBA" id="ARBA00013106"/>
    </source>
</evidence>
<accession>A0A2J8B3X0</accession>
<dbReference type="SUPFAM" id="SSF56655">
    <property type="entry name" value="Carbohydrate phosphatase"/>
    <property type="match status" value="1"/>
</dbReference>
<keyword evidence="3 5" id="KW-0479">Metal-binding</keyword>
<feature type="binding site" evidence="5">
    <location>
        <position position="139"/>
    </location>
    <ligand>
        <name>Mg(2+)</name>
        <dbReference type="ChEBI" id="CHEBI:18420"/>
        <label>1</label>
        <note>catalytic</note>
    </ligand>
</feature>
<evidence type="ECO:0000256" key="5">
    <source>
        <dbReference type="PIRSR" id="PIRSR600760-2"/>
    </source>
</evidence>
<dbReference type="PROSITE" id="PS00630">
    <property type="entry name" value="IMP_2"/>
    <property type="match status" value="1"/>
</dbReference>
<dbReference type="Pfam" id="PF00459">
    <property type="entry name" value="Inositol_P"/>
    <property type="match status" value="1"/>
</dbReference>